<comment type="caution">
    <text evidence="5">The sequence shown here is derived from an EMBL/GenBank/DDBJ whole genome shotgun (WGS) entry which is preliminary data.</text>
</comment>
<keyword evidence="6" id="KW-1185">Reference proteome</keyword>
<evidence type="ECO:0000256" key="3">
    <source>
        <dbReference type="ARBA" id="ARBA00023125"/>
    </source>
</evidence>
<dbReference type="Gene3D" id="1.10.4040.10">
    <property type="entry name" value="Penicillinase repressor domain"/>
    <property type="match status" value="1"/>
</dbReference>
<dbReference type="SUPFAM" id="SSF46785">
    <property type="entry name" value="Winged helix' DNA-binding domain"/>
    <property type="match status" value="1"/>
</dbReference>
<sequence>MRKSTTDLSDSELLTLKCIWDAGRDLSAAEIRTSLKDNYDKAWEPPTVCTFLARIESKGYISVRRKPRGTGKGYLYHPLMDEAAYREQLQKKLMDAWFDGSISRFVETYLGSEKISEEEAGRLKELVSGLK</sequence>
<dbReference type="AlphaFoldDB" id="A0A4Q7PIP8"/>
<dbReference type="InterPro" id="IPR036390">
    <property type="entry name" value="WH_DNA-bd_sf"/>
</dbReference>
<protein>
    <submittedName>
        <fullName evidence="5">Putative transcriptional regulator</fullName>
    </submittedName>
</protein>
<reference evidence="5 6" key="1">
    <citation type="submission" date="2019-02" db="EMBL/GenBank/DDBJ databases">
        <title>Genomic Encyclopedia of Type Strains, Phase IV (KMG-IV): sequencing the most valuable type-strain genomes for metagenomic binning, comparative biology and taxonomic classification.</title>
        <authorList>
            <person name="Goeker M."/>
        </authorList>
    </citation>
    <scope>NUCLEOTIDE SEQUENCE [LARGE SCALE GENOMIC DNA]</scope>
    <source>
        <strain evidence="5 6">DSM 29486</strain>
    </source>
</reference>
<dbReference type="OrthoDB" id="9795583at2"/>
<dbReference type="GO" id="GO:0045892">
    <property type="term" value="P:negative regulation of DNA-templated transcription"/>
    <property type="evidence" value="ECO:0007669"/>
    <property type="project" value="InterPro"/>
</dbReference>
<dbReference type="EMBL" id="SGXF01000003">
    <property type="protein sequence ID" value="RZT00457.1"/>
    <property type="molecule type" value="Genomic_DNA"/>
</dbReference>
<dbReference type="PIRSF" id="PIRSF019455">
    <property type="entry name" value="CopR_AtkY"/>
    <property type="match status" value="1"/>
</dbReference>
<dbReference type="Pfam" id="PF03965">
    <property type="entry name" value="Penicillinase_R"/>
    <property type="match status" value="1"/>
</dbReference>
<evidence type="ECO:0000256" key="1">
    <source>
        <dbReference type="ARBA" id="ARBA00011046"/>
    </source>
</evidence>
<organism evidence="5 6">
    <name type="scientific">Cuneatibacter caecimuris</name>
    <dbReference type="NCBI Taxonomy" id="1796618"/>
    <lineage>
        <taxon>Bacteria</taxon>
        <taxon>Bacillati</taxon>
        <taxon>Bacillota</taxon>
        <taxon>Clostridia</taxon>
        <taxon>Lachnospirales</taxon>
        <taxon>Lachnospiraceae</taxon>
        <taxon>Cuneatibacter</taxon>
    </lineage>
</organism>
<dbReference type="RefSeq" id="WP_130435071.1">
    <property type="nucleotide sequence ID" value="NZ_SGXF01000003.1"/>
</dbReference>
<dbReference type="InterPro" id="IPR005650">
    <property type="entry name" value="BlaI_family"/>
</dbReference>
<evidence type="ECO:0000256" key="4">
    <source>
        <dbReference type="ARBA" id="ARBA00023163"/>
    </source>
</evidence>
<accession>A0A4Q7PIP8</accession>
<dbReference type="GO" id="GO:0003677">
    <property type="term" value="F:DNA binding"/>
    <property type="evidence" value="ECO:0007669"/>
    <property type="project" value="UniProtKB-KW"/>
</dbReference>
<keyword evidence="4" id="KW-0804">Transcription</keyword>
<name>A0A4Q7PIP8_9FIRM</name>
<evidence type="ECO:0000313" key="5">
    <source>
        <dbReference type="EMBL" id="RZT00457.1"/>
    </source>
</evidence>
<comment type="similarity">
    <text evidence="1">Belongs to the BlaI transcriptional regulatory family.</text>
</comment>
<evidence type="ECO:0000313" key="6">
    <source>
        <dbReference type="Proteomes" id="UP000292927"/>
    </source>
</evidence>
<dbReference type="Proteomes" id="UP000292927">
    <property type="component" value="Unassembled WGS sequence"/>
</dbReference>
<evidence type="ECO:0000256" key="2">
    <source>
        <dbReference type="ARBA" id="ARBA00023015"/>
    </source>
</evidence>
<dbReference type="InterPro" id="IPR036388">
    <property type="entry name" value="WH-like_DNA-bd_sf"/>
</dbReference>
<proteinExistence type="inferred from homology"/>
<keyword evidence="2" id="KW-0805">Transcription regulation</keyword>
<keyword evidence="3" id="KW-0238">DNA-binding</keyword>
<gene>
    <name evidence="5" type="ORF">EV209_1768</name>
</gene>
<dbReference type="Gene3D" id="1.10.10.10">
    <property type="entry name" value="Winged helix-like DNA-binding domain superfamily/Winged helix DNA-binding domain"/>
    <property type="match status" value="1"/>
</dbReference>